<evidence type="ECO:0000259" key="5">
    <source>
        <dbReference type="SMART" id="SM00043"/>
    </source>
</evidence>
<comment type="similarity">
    <text evidence="1 4">Belongs to the cystatin family. Phytocystatin subfamily.</text>
</comment>
<proteinExistence type="inferred from homology"/>
<reference evidence="6" key="1">
    <citation type="journal article" date="2022" name="Cell">
        <title>Repeat-based holocentromeres influence genome architecture and karyotype evolution.</title>
        <authorList>
            <person name="Hofstatter P.G."/>
            <person name="Thangavel G."/>
            <person name="Lux T."/>
            <person name="Neumann P."/>
            <person name="Vondrak T."/>
            <person name="Novak P."/>
            <person name="Zhang M."/>
            <person name="Costa L."/>
            <person name="Castellani M."/>
            <person name="Scott A."/>
            <person name="Toegelov H."/>
            <person name="Fuchs J."/>
            <person name="Mata-Sucre Y."/>
            <person name="Dias Y."/>
            <person name="Vanzela A.L.L."/>
            <person name="Huettel B."/>
            <person name="Almeida C.C.S."/>
            <person name="Simkova H."/>
            <person name="Souza G."/>
            <person name="Pedrosa-Harand A."/>
            <person name="Macas J."/>
            <person name="Mayer K.F.X."/>
            <person name="Houben A."/>
            <person name="Marques A."/>
        </authorList>
    </citation>
    <scope>NUCLEOTIDE SEQUENCE</scope>
    <source>
        <strain evidence="6">RhyBre1mFocal</strain>
    </source>
</reference>
<dbReference type="InterPro" id="IPR018073">
    <property type="entry name" value="Prot_inh_cystat_CS"/>
</dbReference>
<dbReference type="Proteomes" id="UP001151287">
    <property type="component" value="Unassembled WGS sequence"/>
</dbReference>
<dbReference type="PANTHER" id="PTHR11413:SF110">
    <property type="entry name" value="CYSTEINE PROTEINASE INHIBITOR 6"/>
    <property type="match status" value="1"/>
</dbReference>
<evidence type="ECO:0000313" key="7">
    <source>
        <dbReference type="Proteomes" id="UP001151287"/>
    </source>
</evidence>
<keyword evidence="2 4" id="KW-0646">Protease inhibitor</keyword>
<dbReference type="Pfam" id="PF16845">
    <property type="entry name" value="SQAPI"/>
    <property type="match status" value="1"/>
</dbReference>
<dbReference type="SUPFAM" id="SSF54403">
    <property type="entry name" value="Cystatin/monellin"/>
    <property type="match status" value="1"/>
</dbReference>
<sequence length="112" mass="12305">MAEPETKAVVGGITDAPEAKENSLLTEELGRYAIDEYNKKSNALLEFSSVVSVKEQVVSGTIYYLTIEAVESGEKKLYQAKVWVKPWINFKELQDFKPIADSDAASTATATV</sequence>
<dbReference type="InterPro" id="IPR046350">
    <property type="entry name" value="Cystatin_sf"/>
</dbReference>
<dbReference type="PANTHER" id="PTHR11413">
    <property type="entry name" value="CYSTATIN FAMILY MEMBER"/>
    <property type="match status" value="1"/>
</dbReference>
<evidence type="ECO:0000313" key="6">
    <source>
        <dbReference type="EMBL" id="KAJ1689080.1"/>
    </source>
</evidence>
<dbReference type="Gene3D" id="3.10.450.10">
    <property type="match status" value="1"/>
</dbReference>
<keyword evidence="3 4" id="KW-0789">Thiol protease inhibitor</keyword>
<organism evidence="6 7">
    <name type="scientific">Rhynchospora breviuscula</name>
    <dbReference type="NCBI Taxonomy" id="2022672"/>
    <lineage>
        <taxon>Eukaryota</taxon>
        <taxon>Viridiplantae</taxon>
        <taxon>Streptophyta</taxon>
        <taxon>Embryophyta</taxon>
        <taxon>Tracheophyta</taxon>
        <taxon>Spermatophyta</taxon>
        <taxon>Magnoliopsida</taxon>
        <taxon>Liliopsida</taxon>
        <taxon>Poales</taxon>
        <taxon>Cyperaceae</taxon>
        <taxon>Cyperoideae</taxon>
        <taxon>Rhynchosporeae</taxon>
        <taxon>Rhynchospora</taxon>
    </lineage>
</organism>
<evidence type="ECO:0000256" key="3">
    <source>
        <dbReference type="ARBA" id="ARBA00022704"/>
    </source>
</evidence>
<dbReference type="EMBL" id="JAMQYH010000004">
    <property type="protein sequence ID" value="KAJ1689080.1"/>
    <property type="molecule type" value="Genomic_DNA"/>
</dbReference>
<dbReference type="OrthoDB" id="1908104at2759"/>
<evidence type="ECO:0000256" key="4">
    <source>
        <dbReference type="RuleBase" id="RU362130"/>
    </source>
</evidence>
<dbReference type="CDD" id="cd00042">
    <property type="entry name" value="CY"/>
    <property type="match status" value="1"/>
</dbReference>
<feature type="domain" description="Cystatin" evidence="5">
    <location>
        <begin position="8"/>
        <end position="99"/>
    </location>
</feature>
<evidence type="ECO:0000256" key="1">
    <source>
        <dbReference type="ARBA" id="ARBA00007233"/>
    </source>
</evidence>
<dbReference type="InterPro" id="IPR027214">
    <property type="entry name" value="Cystatin"/>
</dbReference>
<dbReference type="SMART" id="SM00043">
    <property type="entry name" value="CY"/>
    <property type="match status" value="1"/>
</dbReference>
<gene>
    <name evidence="6" type="ORF">LUZ63_013235</name>
</gene>
<name>A0A9Q0C872_9POAL</name>
<comment type="caution">
    <text evidence="6">The sequence shown here is derived from an EMBL/GenBank/DDBJ whole genome shotgun (WGS) entry which is preliminary data.</text>
</comment>
<accession>A0A9Q0C872</accession>
<keyword evidence="7" id="KW-1185">Reference proteome</keyword>
<protein>
    <recommendedName>
        <fullName evidence="4">Cysteine proteinase inhibitor</fullName>
    </recommendedName>
</protein>
<evidence type="ECO:0000256" key="2">
    <source>
        <dbReference type="ARBA" id="ARBA00022690"/>
    </source>
</evidence>
<dbReference type="AlphaFoldDB" id="A0A9Q0C872"/>
<dbReference type="PROSITE" id="PS00287">
    <property type="entry name" value="CYSTATIN"/>
    <property type="match status" value="1"/>
</dbReference>
<dbReference type="InterPro" id="IPR000010">
    <property type="entry name" value="Cystatin_dom"/>
</dbReference>
<dbReference type="GO" id="GO:0004869">
    <property type="term" value="F:cysteine-type endopeptidase inhibitor activity"/>
    <property type="evidence" value="ECO:0007669"/>
    <property type="project" value="UniProtKB-KW"/>
</dbReference>